<protein>
    <submittedName>
        <fullName evidence="4">RNA-binding protein</fullName>
    </submittedName>
</protein>
<evidence type="ECO:0000256" key="1">
    <source>
        <dbReference type="ARBA" id="ARBA00022835"/>
    </source>
</evidence>
<dbReference type="Gene3D" id="2.40.50.140">
    <property type="entry name" value="Nucleic acid-binding proteins"/>
    <property type="match status" value="1"/>
</dbReference>
<dbReference type="SUPFAM" id="SSF110324">
    <property type="entry name" value="Ribosomal L27 protein-like"/>
    <property type="match status" value="1"/>
</dbReference>
<dbReference type="GO" id="GO:0071051">
    <property type="term" value="P:poly(A)-dependent snoRNA 3'-end processing"/>
    <property type="evidence" value="ECO:0007669"/>
    <property type="project" value="TreeGrafter"/>
</dbReference>
<dbReference type="PANTHER" id="PTHR21321:SF4">
    <property type="entry name" value="EXOSOME COMPLEX COMPONENT RRP4"/>
    <property type="match status" value="1"/>
</dbReference>
<dbReference type="Pfam" id="PF22625">
    <property type="entry name" value="ECR1_N_2"/>
    <property type="match status" value="1"/>
</dbReference>
<dbReference type="CDD" id="cd22524">
    <property type="entry name" value="KH-I_Rrp4_prokar"/>
    <property type="match status" value="1"/>
</dbReference>
<dbReference type="InterPro" id="IPR054371">
    <property type="entry name" value="RRP4_N"/>
</dbReference>
<reference evidence="4 5" key="1">
    <citation type="submission" date="2018-06" db="EMBL/GenBank/DDBJ databases">
        <title>Extensive metabolic versatility and redundancy in microbially diverse, dynamic hydrothermal sediments.</title>
        <authorList>
            <person name="Dombrowski N."/>
            <person name="Teske A."/>
            <person name="Baker B.J."/>
        </authorList>
    </citation>
    <scope>NUCLEOTIDE SEQUENCE [LARGE SCALE GENOMIC DNA]</scope>
    <source>
        <strain evidence="4">B51_G17</strain>
    </source>
</reference>
<feature type="domain" description="Exosome RNA binding protein RRP4 N-terminal" evidence="3">
    <location>
        <begin position="11"/>
        <end position="59"/>
    </location>
</feature>
<organism evidence="4 5">
    <name type="scientific">Candidatus Iainarchaeum sp</name>
    <dbReference type="NCBI Taxonomy" id="3101447"/>
    <lineage>
        <taxon>Archaea</taxon>
        <taxon>Candidatus Iainarchaeota</taxon>
        <taxon>Candidatus Iainarchaeia</taxon>
        <taxon>Candidatus Iainarchaeales</taxon>
        <taxon>Candidatus Iainarchaeaceae</taxon>
        <taxon>Candidatus Iainarchaeum</taxon>
    </lineage>
</organism>
<comment type="caution">
    <text evidence="4">The sequence shown here is derived from an EMBL/GenBank/DDBJ whole genome shotgun (WGS) entry which is preliminary data.</text>
</comment>
<dbReference type="InterPro" id="IPR036612">
    <property type="entry name" value="KH_dom_type_1_sf"/>
</dbReference>
<keyword evidence="1" id="KW-0271">Exosome</keyword>
<dbReference type="Proteomes" id="UP000278031">
    <property type="component" value="Unassembled WGS sequence"/>
</dbReference>
<dbReference type="InterPro" id="IPR026699">
    <property type="entry name" value="Exosome_RNA_bind1/RRP40/RRP4"/>
</dbReference>
<dbReference type="AlphaFoldDB" id="A0A497JL21"/>
<accession>A0A497JL21</accession>
<sequence>MSEKKERKVSRKIVIPGEVLTAERKKLGANVFLREGKIISSRLGLLQEAADKISVIPLEGKYLPKENDFIVGIITSEKYYGYTVDINSIYESTIYKRDLQKPLKIGTFISAKVSRVNELHEAELSNVKVLYGGEILKVSPVKIPRIIGKNNSMINLIRKYTKSFIIVGRNGLIWMNGGNIALAIEAIRIVESEAHLTNLTDRITKFLEKETKVKK</sequence>
<dbReference type="SUPFAM" id="SSF54791">
    <property type="entry name" value="Eukaryotic type KH-domain (KH-domain type I)"/>
    <property type="match status" value="1"/>
</dbReference>
<evidence type="ECO:0000256" key="2">
    <source>
        <dbReference type="ARBA" id="ARBA00022884"/>
    </source>
</evidence>
<evidence type="ECO:0000313" key="4">
    <source>
        <dbReference type="EMBL" id="RLG71101.1"/>
    </source>
</evidence>
<dbReference type="SUPFAM" id="SSF50249">
    <property type="entry name" value="Nucleic acid-binding proteins"/>
    <property type="match status" value="1"/>
</dbReference>
<dbReference type="Gene3D" id="2.40.50.100">
    <property type="match status" value="1"/>
</dbReference>
<evidence type="ECO:0000313" key="5">
    <source>
        <dbReference type="Proteomes" id="UP000278031"/>
    </source>
</evidence>
<dbReference type="GO" id="GO:0003723">
    <property type="term" value="F:RNA binding"/>
    <property type="evidence" value="ECO:0007669"/>
    <property type="project" value="UniProtKB-KW"/>
</dbReference>
<evidence type="ECO:0000259" key="3">
    <source>
        <dbReference type="Pfam" id="PF22625"/>
    </source>
</evidence>
<name>A0A497JL21_9ARCH</name>
<dbReference type="GO" id="GO:0071034">
    <property type="term" value="P:CUT catabolic process"/>
    <property type="evidence" value="ECO:0007669"/>
    <property type="project" value="TreeGrafter"/>
</dbReference>
<dbReference type="EMBL" id="QMWP01000010">
    <property type="protein sequence ID" value="RLG71101.1"/>
    <property type="molecule type" value="Genomic_DNA"/>
</dbReference>
<dbReference type="InterPro" id="IPR012340">
    <property type="entry name" value="NA-bd_OB-fold"/>
</dbReference>
<dbReference type="GO" id="GO:0034475">
    <property type="term" value="P:U4 snRNA 3'-end processing"/>
    <property type="evidence" value="ECO:0007669"/>
    <property type="project" value="TreeGrafter"/>
</dbReference>
<proteinExistence type="predicted"/>
<keyword evidence="2" id="KW-0694">RNA-binding</keyword>
<dbReference type="GO" id="GO:0000178">
    <property type="term" value="C:exosome (RNase complex)"/>
    <property type="evidence" value="ECO:0007669"/>
    <property type="project" value="UniProtKB-KW"/>
</dbReference>
<dbReference type="GO" id="GO:0000467">
    <property type="term" value="P:exonucleolytic trimming to generate mature 3'-end of 5.8S rRNA from tricistronic rRNA transcript (SSU-rRNA, 5.8S rRNA, LSU-rRNA)"/>
    <property type="evidence" value="ECO:0007669"/>
    <property type="project" value="TreeGrafter"/>
</dbReference>
<dbReference type="Gene3D" id="3.30.1370.10">
    <property type="entry name" value="K Homology domain, type 1"/>
    <property type="match status" value="1"/>
</dbReference>
<dbReference type="PANTHER" id="PTHR21321">
    <property type="entry name" value="PNAS-3 RELATED"/>
    <property type="match status" value="1"/>
</dbReference>
<gene>
    <name evidence="4" type="ORF">DRO04_00525</name>
</gene>